<name>A0ABR2VPM7_9FUNG</name>
<proteinExistence type="predicted"/>
<gene>
    <name evidence="1" type="ORF">K7432_015063</name>
</gene>
<comment type="caution">
    <text evidence="1">The sequence shown here is derived from an EMBL/GenBank/DDBJ whole genome shotgun (WGS) entry which is preliminary data.</text>
</comment>
<sequence>MAANGSIVYTLTSVFHEYKAPLSELEVETHVYTTKKQAREAMLSLARCQYKESNNIQGSRNKYLKELDLSVEFGETNGLCTEDQEWGFCRIEAVKMNEMPVVGEESSDDDNDDDLV</sequence>
<protein>
    <submittedName>
        <fullName evidence="1">Uncharacterized protein</fullName>
    </submittedName>
</protein>
<reference evidence="1 2" key="1">
    <citation type="submission" date="2023-04" db="EMBL/GenBank/DDBJ databases">
        <title>Genome of Basidiobolus ranarum AG-B5.</title>
        <authorList>
            <person name="Stajich J.E."/>
            <person name="Carter-House D."/>
            <person name="Gryganskyi A."/>
        </authorList>
    </citation>
    <scope>NUCLEOTIDE SEQUENCE [LARGE SCALE GENOMIC DNA]</scope>
    <source>
        <strain evidence="1 2">AG-B5</strain>
    </source>
</reference>
<keyword evidence="2" id="KW-1185">Reference proteome</keyword>
<dbReference type="Proteomes" id="UP001479436">
    <property type="component" value="Unassembled WGS sequence"/>
</dbReference>
<evidence type="ECO:0000313" key="2">
    <source>
        <dbReference type="Proteomes" id="UP001479436"/>
    </source>
</evidence>
<organism evidence="1 2">
    <name type="scientific">Basidiobolus ranarum</name>
    <dbReference type="NCBI Taxonomy" id="34480"/>
    <lineage>
        <taxon>Eukaryota</taxon>
        <taxon>Fungi</taxon>
        <taxon>Fungi incertae sedis</taxon>
        <taxon>Zoopagomycota</taxon>
        <taxon>Entomophthoromycotina</taxon>
        <taxon>Basidiobolomycetes</taxon>
        <taxon>Basidiobolales</taxon>
        <taxon>Basidiobolaceae</taxon>
        <taxon>Basidiobolus</taxon>
    </lineage>
</organism>
<dbReference type="EMBL" id="JASJQH010008784">
    <property type="protein sequence ID" value="KAK9686698.1"/>
    <property type="molecule type" value="Genomic_DNA"/>
</dbReference>
<accession>A0ABR2VPM7</accession>
<evidence type="ECO:0000313" key="1">
    <source>
        <dbReference type="EMBL" id="KAK9686698.1"/>
    </source>
</evidence>